<proteinExistence type="predicted"/>
<reference evidence="1 2" key="1">
    <citation type="submission" date="2017-06" db="EMBL/GenBank/DDBJ databases">
        <title>Genome sequencing of Fusobacterium nucleatum subsp. polymorphum KCOM 1275 (=ChDC F310).</title>
        <authorList>
            <person name="Kook J.-K."/>
            <person name="Park S.-N."/>
            <person name="Lim Y.K."/>
            <person name="Roh H."/>
        </authorList>
    </citation>
    <scope>NUCLEOTIDE SEQUENCE [LARGE SCALE GENOMIC DNA]</scope>
    <source>
        <strain evidence="1 2">KCOM 1275</strain>
    </source>
</reference>
<protein>
    <submittedName>
        <fullName evidence="1">Uncharacterized protein</fullName>
    </submittedName>
</protein>
<sequence>MGNQVEKNPEYLSILDKKAIKNGKIDDSLQVEQISVINKLNDALRAKGYKGPDIKMVLTDVTDPNGPYYTDTLTNTVVFDRKMLASANRDQILNALGHEFGHYSKEDDKDKSQDIANHTGELLENRTKGMVAKEATEDTLAAIRNNKNVITGEEGKKLADSIPMDRREYKIYQMSRPLDYSEAYYNNKNSKWYDVKASLYYYFIKRPSGLGTHGYALVIPDDQDRFFKDGELREEYKLKGYPIPENYGGKLGWTVGGHSVKKINTKNKKENKLEVIFNQPEDYKVAKKRIEGDTSDQSTPLNGHMGAELKSSKYINDTEFVEAYMEESITYKFNNERGIAPDYGALGQGASNYYDPWEEKMIYDENPVYNCNVFMNTLAERLKITNFNKDVPVFDPGTNTIIDGKYFKRIKLDKQK</sequence>
<evidence type="ECO:0000313" key="1">
    <source>
        <dbReference type="EMBL" id="ASG29498.1"/>
    </source>
</evidence>
<evidence type="ECO:0000313" key="2">
    <source>
        <dbReference type="Proteomes" id="UP000197638"/>
    </source>
</evidence>
<dbReference type="AlphaFoldDB" id="A0A241Q448"/>
<organism evidence="1 2">
    <name type="scientific">Fusobacterium nucleatum subsp. polymorphum</name>
    <name type="common">Fusobacterium polymorphum</name>
    <dbReference type="NCBI Taxonomy" id="76857"/>
    <lineage>
        <taxon>Bacteria</taxon>
        <taxon>Fusobacteriati</taxon>
        <taxon>Fusobacteriota</taxon>
        <taxon>Fusobacteriia</taxon>
        <taxon>Fusobacteriales</taxon>
        <taxon>Fusobacteriaceae</taxon>
        <taxon>Fusobacterium</taxon>
    </lineage>
</organism>
<dbReference type="EMBL" id="CP022123">
    <property type="protein sequence ID" value="ASG29498.1"/>
    <property type="molecule type" value="Genomic_DNA"/>
</dbReference>
<accession>A0A241Q448</accession>
<dbReference type="Proteomes" id="UP000197638">
    <property type="component" value="Chromosome"/>
</dbReference>
<name>A0A241Q448_FUSNP</name>
<gene>
    <name evidence="1" type="ORF">CBG61_11860</name>
</gene>